<evidence type="ECO:0000256" key="4">
    <source>
        <dbReference type="ARBA" id="ARBA00022670"/>
    </source>
</evidence>
<dbReference type="Gene3D" id="2.40.70.10">
    <property type="entry name" value="Acid Proteases"/>
    <property type="match status" value="2"/>
</dbReference>
<dbReference type="HOGENOM" id="CLU_013253_3_3_1"/>
<evidence type="ECO:0000313" key="12">
    <source>
        <dbReference type="Proteomes" id="UP000007646"/>
    </source>
</evidence>
<dbReference type="GO" id="GO:0005615">
    <property type="term" value="C:extracellular space"/>
    <property type="evidence" value="ECO:0007669"/>
    <property type="project" value="TreeGrafter"/>
</dbReference>
<dbReference type="Ensembl" id="ENSLAFT00000022786.2">
    <property type="protein sequence ID" value="ENSLAFP00000016599.2"/>
    <property type="gene ID" value="ENSLAFG00000022285.2"/>
</dbReference>
<dbReference type="MEROPS" id="A01.019"/>
<proteinExistence type="inferred from homology"/>
<evidence type="ECO:0000256" key="9">
    <source>
        <dbReference type="ARBA" id="ARBA00023157"/>
    </source>
</evidence>
<dbReference type="InParanoid" id="G3TN33"/>
<comment type="similarity">
    <text evidence="2">Belongs to the peptidase A1 family.</text>
</comment>
<dbReference type="GeneTree" id="ENSGT00940000157898"/>
<keyword evidence="9" id="KW-1015">Disulfide bond</keyword>
<dbReference type="PROSITE" id="PS51767">
    <property type="entry name" value="PEPTIDASE_A1"/>
    <property type="match status" value="1"/>
</dbReference>
<dbReference type="SUPFAM" id="SSF50630">
    <property type="entry name" value="Acid proteases"/>
    <property type="match status" value="1"/>
</dbReference>
<name>G3TN33_LOXAF</name>
<protein>
    <recommendedName>
        <fullName evidence="10">Peptidase A1 domain-containing protein</fullName>
    </recommendedName>
</protein>
<keyword evidence="6" id="KW-0064">Aspartyl protease</keyword>
<reference evidence="11" key="2">
    <citation type="submission" date="2025-08" db="UniProtKB">
        <authorList>
            <consortium name="Ensembl"/>
        </authorList>
    </citation>
    <scope>IDENTIFICATION</scope>
    <source>
        <strain evidence="11">Isolate ISIS603380</strain>
    </source>
</reference>
<dbReference type="InterPro" id="IPR001461">
    <property type="entry name" value="Aspartic_peptidase_A1"/>
</dbReference>
<feature type="domain" description="Peptidase A1" evidence="10">
    <location>
        <begin position="56"/>
        <end position="373"/>
    </location>
</feature>
<dbReference type="eggNOG" id="KOG1339">
    <property type="taxonomic scope" value="Eukaryota"/>
</dbReference>
<keyword evidence="8" id="KW-0865">Zymogen</keyword>
<evidence type="ECO:0000256" key="1">
    <source>
        <dbReference type="ARBA" id="ARBA00004613"/>
    </source>
</evidence>
<dbReference type="InterPro" id="IPR033121">
    <property type="entry name" value="PEPTIDASE_A1"/>
</dbReference>
<keyword evidence="12" id="KW-1185">Reference proteome</keyword>
<evidence type="ECO:0000256" key="6">
    <source>
        <dbReference type="ARBA" id="ARBA00022750"/>
    </source>
</evidence>
<dbReference type="STRING" id="9785.ENSLAFP00000016599"/>
<dbReference type="FunFam" id="2.40.70.10:FF:000008">
    <property type="entry name" value="Cathepsin D"/>
    <property type="match status" value="1"/>
</dbReference>
<keyword evidence="4" id="KW-0645">Protease</keyword>
<evidence type="ECO:0000259" key="10">
    <source>
        <dbReference type="PROSITE" id="PS51767"/>
    </source>
</evidence>
<dbReference type="PANTHER" id="PTHR47966">
    <property type="entry name" value="BETA-SITE APP-CLEAVING ENZYME, ISOFORM A-RELATED"/>
    <property type="match status" value="1"/>
</dbReference>
<sequence length="374" mass="42258">SWARIALKKVPSIWKRLKEGMDVARLGAEWRQFTKKQSSGNSVASITLINHLAIYYYGEIGIGTPPQTFKIIFDMGSAYLCTAFSTLHVTRMSVLLPETHNHYDFLESSSYVENGIELSTHYGLEEVKGFMNHDVMTVSGVFPGQTFGEITELPTTSFMLAKGILGMGFPAQAISGVTSVFDNILSEDVFSVYYKRWDLGLQEPRWCGGDKGQGWKLQPQYYQGDFHYIDINKDGLWKIQMKEMSVGPSILSCEEGYMAVVDMGTSCILIFTSNLELLMKTLEAKKHILSDYVLDCNQASALPTISFHLRGRTYTLTSADYKLEDFKSGYNPYTVSNHCLDVPPPTAVWILRATFIHKFYTNFDWVTNALVLHR</sequence>
<reference evidence="11 12" key="1">
    <citation type="submission" date="2009-06" db="EMBL/GenBank/DDBJ databases">
        <title>The Genome Sequence of Loxodonta africana (African elephant).</title>
        <authorList>
            <person name="Di Palma F."/>
            <person name="Heiman D."/>
            <person name="Young S."/>
            <person name="Johnson J."/>
            <person name="Lander E.S."/>
            <person name="Lindblad-Toh K."/>
        </authorList>
    </citation>
    <scope>NUCLEOTIDE SEQUENCE [LARGE SCALE GENOMIC DNA]</scope>
    <source>
        <strain evidence="11 12">Isolate ISIS603380</strain>
    </source>
</reference>
<dbReference type="OMA" id="WARIALK"/>
<evidence type="ECO:0000256" key="7">
    <source>
        <dbReference type="ARBA" id="ARBA00022801"/>
    </source>
</evidence>
<keyword evidence="5" id="KW-0732">Signal</keyword>
<evidence type="ECO:0000256" key="3">
    <source>
        <dbReference type="ARBA" id="ARBA00022525"/>
    </source>
</evidence>
<dbReference type="InterPro" id="IPR021109">
    <property type="entry name" value="Peptidase_aspartic_dom_sf"/>
</dbReference>
<dbReference type="PRINTS" id="PR00792">
    <property type="entry name" value="PEPSIN"/>
</dbReference>
<dbReference type="GO" id="GO:0004190">
    <property type="term" value="F:aspartic-type endopeptidase activity"/>
    <property type="evidence" value="ECO:0007669"/>
    <property type="project" value="UniProtKB-KW"/>
</dbReference>
<comment type="subcellular location">
    <subcellularLocation>
        <location evidence="1">Secreted</location>
    </subcellularLocation>
</comment>
<evidence type="ECO:0000256" key="2">
    <source>
        <dbReference type="ARBA" id="ARBA00007447"/>
    </source>
</evidence>
<organism evidence="11 12">
    <name type="scientific">Loxodonta africana</name>
    <name type="common">African elephant</name>
    <dbReference type="NCBI Taxonomy" id="9785"/>
    <lineage>
        <taxon>Eukaryota</taxon>
        <taxon>Metazoa</taxon>
        <taxon>Chordata</taxon>
        <taxon>Craniata</taxon>
        <taxon>Vertebrata</taxon>
        <taxon>Euteleostomi</taxon>
        <taxon>Mammalia</taxon>
        <taxon>Eutheria</taxon>
        <taxon>Afrotheria</taxon>
        <taxon>Proboscidea</taxon>
        <taxon>Elephantidae</taxon>
        <taxon>Loxodonta</taxon>
    </lineage>
</organism>
<keyword evidence="7" id="KW-0378">Hydrolase</keyword>
<dbReference type="PANTHER" id="PTHR47966:SF24">
    <property type="entry name" value="RENIN"/>
    <property type="match status" value="1"/>
</dbReference>
<reference evidence="11" key="3">
    <citation type="submission" date="2025-09" db="UniProtKB">
        <authorList>
            <consortium name="Ensembl"/>
        </authorList>
    </citation>
    <scope>IDENTIFICATION</scope>
    <source>
        <strain evidence="11">Isolate ISIS603380</strain>
    </source>
</reference>
<evidence type="ECO:0000256" key="8">
    <source>
        <dbReference type="ARBA" id="ARBA00023145"/>
    </source>
</evidence>
<dbReference type="Pfam" id="PF00026">
    <property type="entry name" value="Asp"/>
    <property type="match status" value="1"/>
</dbReference>
<dbReference type="GO" id="GO:0002003">
    <property type="term" value="P:angiotensin maturation"/>
    <property type="evidence" value="ECO:0007669"/>
    <property type="project" value="TreeGrafter"/>
</dbReference>
<accession>G3TN33</accession>
<dbReference type="Proteomes" id="UP000007646">
    <property type="component" value="Unassembled WGS sequence"/>
</dbReference>
<evidence type="ECO:0000256" key="5">
    <source>
        <dbReference type="ARBA" id="ARBA00022729"/>
    </source>
</evidence>
<keyword evidence="3" id="KW-0964">Secreted</keyword>
<evidence type="ECO:0000313" key="11">
    <source>
        <dbReference type="Ensembl" id="ENSLAFP00000016599.2"/>
    </source>
</evidence>
<dbReference type="AlphaFoldDB" id="G3TN33"/>